<keyword evidence="5" id="KW-0862">Zinc</keyword>
<proteinExistence type="inferred from homology"/>
<evidence type="ECO:0000256" key="6">
    <source>
        <dbReference type="ARBA" id="ARBA00023080"/>
    </source>
</evidence>
<protein>
    <submittedName>
        <fullName evidence="9">Adenosine deaminase-like protein A</fullName>
    </submittedName>
</protein>
<dbReference type="SUPFAM" id="SSF51556">
    <property type="entry name" value="Metallo-dependent hydrolases"/>
    <property type="match status" value="1"/>
</dbReference>
<comment type="caution">
    <text evidence="9">The sequence shown here is derived from an EMBL/GenBank/DDBJ whole genome shotgun (WGS) entry which is preliminary data.</text>
</comment>
<evidence type="ECO:0000256" key="3">
    <source>
        <dbReference type="ARBA" id="ARBA00022723"/>
    </source>
</evidence>
<organism evidence="9 10">
    <name type="scientific">Armadillidium nasatum</name>
    <dbReference type="NCBI Taxonomy" id="96803"/>
    <lineage>
        <taxon>Eukaryota</taxon>
        <taxon>Metazoa</taxon>
        <taxon>Ecdysozoa</taxon>
        <taxon>Arthropoda</taxon>
        <taxon>Crustacea</taxon>
        <taxon>Multicrustacea</taxon>
        <taxon>Malacostraca</taxon>
        <taxon>Eumalacostraca</taxon>
        <taxon>Peracarida</taxon>
        <taxon>Isopoda</taxon>
        <taxon>Oniscidea</taxon>
        <taxon>Crinocheta</taxon>
        <taxon>Armadillidiidae</taxon>
        <taxon>Armadillidium</taxon>
    </lineage>
</organism>
<evidence type="ECO:0000256" key="2">
    <source>
        <dbReference type="ARBA" id="ARBA00006676"/>
    </source>
</evidence>
<dbReference type="GO" id="GO:0004000">
    <property type="term" value="F:adenosine deaminase activity"/>
    <property type="evidence" value="ECO:0007669"/>
    <property type="project" value="TreeGrafter"/>
</dbReference>
<sequence length="343" mass="39069">MYLIFFFFFQELHAHLSGSISDETILKLLGTKDASLSEDIIEEMKSILKMKDKRSLEECFKIFSLLHTLTNSISNIKTCTYDVIKEFSEDNVWYLELRSTPKNVIGSYTKEDYIKAVLETVREAEKSFGIIVRILISIDRSRGVEDAWDTLKIVKELRNNVVYKKYIRGIDVSGNPSKESLLEYLPILREVREMELKLAVHLLELCESVAFEEAAEIFSEGLVDRIGHGTFLNQKLSGKTSHLVNVVLERKIPLEICITSNIKCGTVKDLASHHVNWWKNKDHPIAICTDDKGVFSTTLSDEICLYCKAVDGDIQDVMDMISTSIEASFLDENEKAGFKTANF</sequence>
<dbReference type="Gene3D" id="3.20.20.140">
    <property type="entry name" value="Metal-dependent hydrolases"/>
    <property type="match status" value="1"/>
</dbReference>
<evidence type="ECO:0000256" key="1">
    <source>
        <dbReference type="ARBA" id="ARBA00001947"/>
    </source>
</evidence>
<comment type="catalytic activity">
    <reaction evidence="7">
        <text>N(6)-methyl-AMP + H2O + H(+) = IMP + methylamine</text>
        <dbReference type="Rhea" id="RHEA:16001"/>
        <dbReference type="ChEBI" id="CHEBI:15377"/>
        <dbReference type="ChEBI" id="CHEBI:15378"/>
        <dbReference type="ChEBI" id="CHEBI:58053"/>
        <dbReference type="ChEBI" id="CHEBI:59338"/>
        <dbReference type="ChEBI" id="CHEBI:144842"/>
    </reaction>
    <physiologicalReaction direction="left-to-right" evidence="7">
        <dbReference type="Rhea" id="RHEA:16002"/>
    </physiologicalReaction>
</comment>
<keyword evidence="3" id="KW-0479">Metal-binding</keyword>
<dbReference type="GO" id="GO:0006154">
    <property type="term" value="P:adenosine catabolic process"/>
    <property type="evidence" value="ECO:0007669"/>
    <property type="project" value="TreeGrafter"/>
</dbReference>
<dbReference type="InterPro" id="IPR001365">
    <property type="entry name" value="A_deaminase_dom"/>
</dbReference>
<feature type="domain" description="Adenosine deaminase" evidence="8">
    <location>
        <begin position="11"/>
        <end position="337"/>
    </location>
</feature>
<keyword evidence="6" id="KW-0546">Nucleotide metabolism</keyword>
<comment type="similarity">
    <text evidence="2">Belongs to the metallo-dependent hydrolases superfamily. Adenosine and AMP deaminases family.</text>
</comment>
<keyword evidence="4" id="KW-0378">Hydrolase</keyword>
<dbReference type="Pfam" id="PF00962">
    <property type="entry name" value="A_deaminase"/>
    <property type="match status" value="1"/>
</dbReference>
<name>A0A5N5SL23_9CRUS</name>
<dbReference type="GO" id="GO:0046103">
    <property type="term" value="P:inosine biosynthetic process"/>
    <property type="evidence" value="ECO:0007669"/>
    <property type="project" value="TreeGrafter"/>
</dbReference>
<evidence type="ECO:0000256" key="5">
    <source>
        <dbReference type="ARBA" id="ARBA00022833"/>
    </source>
</evidence>
<dbReference type="OrthoDB" id="272271at2759"/>
<dbReference type="GO" id="GO:0046872">
    <property type="term" value="F:metal ion binding"/>
    <property type="evidence" value="ECO:0007669"/>
    <property type="project" value="UniProtKB-KW"/>
</dbReference>
<accession>A0A5N5SL23</accession>
<evidence type="ECO:0000256" key="7">
    <source>
        <dbReference type="ARBA" id="ARBA00048787"/>
    </source>
</evidence>
<evidence type="ECO:0000313" key="10">
    <source>
        <dbReference type="Proteomes" id="UP000326759"/>
    </source>
</evidence>
<dbReference type="GO" id="GO:0009117">
    <property type="term" value="P:nucleotide metabolic process"/>
    <property type="evidence" value="ECO:0007669"/>
    <property type="project" value="UniProtKB-KW"/>
</dbReference>
<evidence type="ECO:0000259" key="8">
    <source>
        <dbReference type="Pfam" id="PF00962"/>
    </source>
</evidence>
<evidence type="ECO:0000313" key="9">
    <source>
        <dbReference type="EMBL" id="KAB7494771.1"/>
    </source>
</evidence>
<dbReference type="InterPro" id="IPR032466">
    <property type="entry name" value="Metal_Hydrolase"/>
</dbReference>
<reference evidence="9 10" key="1">
    <citation type="journal article" date="2019" name="PLoS Biol.">
        <title>Sex chromosomes control vertical transmission of feminizing Wolbachia symbionts in an isopod.</title>
        <authorList>
            <person name="Becking T."/>
            <person name="Chebbi M.A."/>
            <person name="Giraud I."/>
            <person name="Moumen B."/>
            <person name="Laverre T."/>
            <person name="Caubet Y."/>
            <person name="Peccoud J."/>
            <person name="Gilbert C."/>
            <person name="Cordaux R."/>
        </authorList>
    </citation>
    <scope>NUCLEOTIDE SEQUENCE [LARGE SCALE GENOMIC DNA]</scope>
    <source>
        <strain evidence="9">ANa2</strain>
        <tissue evidence="9">Whole body excluding digestive tract and cuticle</tissue>
    </source>
</reference>
<keyword evidence="10" id="KW-1185">Reference proteome</keyword>
<dbReference type="EMBL" id="SEYY01023588">
    <property type="protein sequence ID" value="KAB7494771.1"/>
    <property type="molecule type" value="Genomic_DNA"/>
</dbReference>
<comment type="cofactor">
    <cofactor evidence="1">
        <name>Zn(2+)</name>
        <dbReference type="ChEBI" id="CHEBI:29105"/>
    </cofactor>
</comment>
<dbReference type="AlphaFoldDB" id="A0A5N5SL23"/>
<dbReference type="PANTHER" id="PTHR11409">
    <property type="entry name" value="ADENOSINE DEAMINASE"/>
    <property type="match status" value="1"/>
</dbReference>
<dbReference type="InterPro" id="IPR006330">
    <property type="entry name" value="Ado/ade_deaminase"/>
</dbReference>
<dbReference type="PANTHER" id="PTHR11409:SF42">
    <property type="entry name" value="ADENOSINE DEAMINASE-LIKE PROTEIN"/>
    <property type="match status" value="1"/>
</dbReference>
<evidence type="ECO:0000256" key="4">
    <source>
        <dbReference type="ARBA" id="ARBA00022801"/>
    </source>
</evidence>
<dbReference type="Proteomes" id="UP000326759">
    <property type="component" value="Unassembled WGS sequence"/>
</dbReference>
<gene>
    <name evidence="9" type="primary">adal-a</name>
    <name evidence="9" type="ORF">Anas_11708</name>
</gene>